<dbReference type="STRING" id="185761.SAMN05660282_00947"/>
<keyword evidence="3" id="KW-0813">Transport</keyword>
<dbReference type="OrthoDB" id="7375466at2"/>
<evidence type="ECO:0000256" key="9">
    <source>
        <dbReference type="SAM" id="Phobius"/>
    </source>
</evidence>
<feature type="compositionally biased region" description="Low complexity" evidence="8">
    <location>
        <begin position="15"/>
        <end position="38"/>
    </location>
</feature>
<feature type="region of interest" description="Disordered" evidence="8">
    <location>
        <begin position="1"/>
        <end position="38"/>
    </location>
</feature>
<dbReference type="InterPro" id="IPR036259">
    <property type="entry name" value="MFS_trans_sf"/>
</dbReference>
<dbReference type="FunFam" id="1.20.1720.10:FF:000004">
    <property type="entry name" value="EmrB/QacA family drug resistance transporter"/>
    <property type="match status" value="1"/>
</dbReference>
<feature type="transmembrane region" description="Helical" evidence="9">
    <location>
        <begin position="303"/>
        <end position="323"/>
    </location>
</feature>
<dbReference type="EMBL" id="FOPJ01000004">
    <property type="protein sequence ID" value="SFG45198.1"/>
    <property type="molecule type" value="Genomic_DNA"/>
</dbReference>
<evidence type="ECO:0000313" key="12">
    <source>
        <dbReference type="Proteomes" id="UP000199065"/>
    </source>
</evidence>
<proteinExistence type="inferred from homology"/>
<dbReference type="GO" id="GO:0022857">
    <property type="term" value="F:transmembrane transporter activity"/>
    <property type="evidence" value="ECO:0007669"/>
    <property type="project" value="InterPro"/>
</dbReference>
<feature type="transmembrane region" description="Helical" evidence="9">
    <location>
        <begin position="394"/>
        <end position="419"/>
    </location>
</feature>
<dbReference type="PANTHER" id="PTHR23501">
    <property type="entry name" value="MAJOR FACILITATOR SUPERFAMILY"/>
    <property type="match status" value="1"/>
</dbReference>
<comment type="subcellular location">
    <subcellularLocation>
        <location evidence="1">Cell membrane</location>
        <topology evidence="1">Multi-pass membrane protein</topology>
    </subcellularLocation>
</comment>
<dbReference type="NCBIfam" id="TIGR00711">
    <property type="entry name" value="efflux_EmrB"/>
    <property type="match status" value="1"/>
</dbReference>
<dbReference type="AlphaFoldDB" id="A0A1I2RXB3"/>
<feature type="transmembrane region" description="Helical" evidence="9">
    <location>
        <begin position="48"/>
        <end position="71"/>
    </location>
</feature>
<evidence type="ECO:0000256" key="1">
    <source>
        <dbReference type="ARBA" id="ARBA00004651"/>
    </source>
</evidence>
<evidence type="ECO:0000256" key="8">
    <source>
        <dbReference type="SAM" id="MobiDB-lite"/>
    </source>
</evidence>
<dbReference type="InterPro" id="IPR004638">
    <property type="entry name" value="EmrB-like"/>
</dbReference>
<evidence type="ECO:0000256" key="7">
    <source>
        <dbReference type="ARBA" id="ARBA00023136"/>
    </source>
</evidence>
<evidence type="ECO:0000313" key="11">
    <source>
        <dbReference type="EMBL" id="SFG45198.1"/>
    </source>
</evidence>
<name>A0A1I2RXB3_9CORY</name>
<feature type="transmembrane region" description="Helical" evidence="9">
    <location>
        <begin position="516"/>
        <end position="538"/>
    </location>
</feature>
<keyword evidence="12" id="KW-1185">Reference proteome</keyword>
<dbReference type="InterPro" id="IPR020846">
    <property type="entry name" value="MFS_dom"/>
</dbReference>
<dbReference type="PROSITE" id="PS00217">
    <property type="entry name" value="SUGAR_TRANSPORT_2"/>
    <property type="match status" value="1"/>
</dbReference>
<accession>A0A1I2RXB3</accession>
<keyword evidence="5 9" id="KW-0812">Transmembrane</keyword>
<dbReference type="CDD" id="cd17502">
    <property type="entry name" value="MFS_Azr1_MDR_like"/>
    <property type="match status" value="1"/>
</dbReference>
<dbReference type="PANTHER" id="PTHR23501:SF197">
    <property type="entry name" value="COMD"/>
    <property type="match status" value="1"/>
</dbReference>
<keyword evidence="6 9" id="KW-1133">Transmembrane helix</keyword>
<reference evidence="11 12" key="1">
    <citation type="submission" date="2016-10" db="EMBL/GenBank/DDBJ databases">
        <authorList>
            <person name="de Groot N.N."/>
        </authorList>
    </citation>
    <scope>NUCLEOTIDE SEQUENCE [LARGE SCALE GENOMIC DNA]</scope>
    <source>
        <strain>J11</strain>
        <strain evidence="12">PG 39</strain>
    </source>
</reference>
<dbReference type="InterPro" id="IPR005829">
    <property type="entry name" value="Sugar_transporter_CS"/>
</dbReference>
<feature type="transmembrane region" description="Helical" evidence="9">
    <location>
        <begin position="139"/>
        <end position="160"/>
    </location>
</feature>
<dbReference type="PRINTS" id="PR01036">
    <property type="entry name" value="TCRTETB"/>
</dbReference>
<feature type="transmembrane region" description="Helical" evidence="9">
    <location>
        <begin position="369"/>
        <end position="388"/>
    </location>
</feature>
<evidence type="ECO:0000259" key="10">
    <source>
        <dbReference type="PROSITE" id="PS50850"/>
    </source>
</evidence>
<gene>
    <name evidence="11" type="ORF">SAMN05660282_00947</name>
</gene>
<organism evidence="11 12">
    <name type="scientific">Corynebacterium spheniscorum</name>
    <dbReference type="NCBI Taxonomy" id="185761"/>
    <lineage>
        <taxon>Bacteria</taxon>
        <taxon>Bacillati</taxon>
        <taxon>Actinomycetota</taxon>
        <taxon>Actinomycetes</taxon>
        <taxon>Mycobacteriales</taxon>
        <taxon>Corynebacteriaceae</taxon>
        <taxon>Corynebacterium</taxon>
    </lineage>
</organism>
<feature type="domain" description="Major facilitator superfamily (MFS) profile" evidence="10">
    <location>
        <begin position="49"/>
        <end position="543"/>
    </location>
</feature>
<feature type="transmembrane region" description="Helical" evidence="9">
    <location>
        <begin position="343"/>
        <end position="362"/>
    </location>
</feature>
<evidence type="ECO:0000256" key="4">
    <source>
        <dbReference type="ARBA" id="ARBA00022475"/>
    </source>
</evidence>
<dbReference type="RefSeq" id="WP_092284941.1">
    <property type="nucleotide sequence ID" value="NZ_FOPJ01000004.1"/>
</dbReference>
<evidence type="ECO:0000256" key="6">
    <source>
        <dbReference type="ARBA" id="ARBA00022989"/>
    </source>
</evidence>
<feature type="transmembrane region" description="Helical" evidence="9">
    <location>
        <begin position="172"/>
        <end position="190"/>
    </location>
</feature>
<protein>
    <submittedName>
        <fullName evidence="11">Drug resistance transporter, EmrB/QacA subfamily</fullName>
    </submittedName>
</protein>
<dbReference type="Pfam" id="PF07690">
    <property type="entry name" value="MFS_1"/>
    <property type="match status" value="1"/>
</dbReference>
<comment type="similarity">
    <text evidence="2">Belongs to the major facilitator superfamily. TCR/Tet family.</text>
</comment>
<feature type="transmembrane region" description="Helical" evidence="9">
    <location>
        <begin position="114"/>
        <end position="133"/>
    </location>
</feature>
<dbReference type="GO" id="GO:0005886">
    <property type="term" value="C:plasma membrane"/>
    <property type="evidence" value="ECO:0007669"/>
    <property type="project" value="UniProtKB-SubCell"/>
</dbReference>
<feature type="transmembrane region" description="Helical" evidence="9">
    <location>
        <begin position="202"/>
        <end position="222"/>
    </location>
</feature>
<keyword evidence="4" id="KW-1003">Cell membrane</keyword>
<dbReference type="Proteomes" id="UP000199065">
    <property type="component" value="Unassembled WGS sequence"/>
</dbReference>
<dbReference type="Gene3D" id="1.20.1250.20">
    <property type="entry name" value="MFS general substrate transporter like domains"/>
    <property type="match status" value="1"/>
</dbReference>
<sequence length="548" mass="58072">MTTRPPHNAKPKNTPEPAEPSAATKATTPKATPAKASATAAPHKDIKFIIAALMLSMLMSSLGQTIFATALPTIVGDLGGANHMSWVITTFLLGQTIALPIFGKIGDQIGRKGLFLFANVLFMSGSAIGALSTSMSMLIIGRAVQGVAGGALMILSQAITAEVTTARERSKYMGIMGSVFGVSAVLGPLLGGWFTDGPGWRWGMWFNIPIGLASFIATVIFLKLPRRERGKLQLDWLGTITMAISTAALVLFVTWGGNEHPWTSPLILSLIAIFVVFAILFVLIELRAKNPLVPMTLFKTRNFVLTTVVGLGVGVFMFGSLAYLPTYLQMVHAMTPTQAGLMIIPMMIGVMGTSISVGAIIARTGRYRIYPIVGMVITSLGLVLLSFLTPDTSLWVLGIYLFIYGFGVGCTMQVLVLIVQNSFPLSMVGTATGANNFFRQIGGSLGSALVGGLFTSGVVNNLAKNVPPAIASLGDKGAAVTQQFQELGSASRLTPHLVMNLPEPVRSAIQLAYNDALTPVFLILAPLALLCAAVAWAVREEKLSKTIS</sequence>
<evidence type="ECO:0000256" key="3">
    <source>
        <dbReference type="ARBA" id="ARBA00022448"/>
    </source>
</evidence>
<dbReference type="SUPFAM" id="SSF103473">
    <property type="entry name" value="MFS general substrate transporter"/>
    <property type="match status" value="1"/>
</dbReference>
<feature type="transmembrane region" description="Helical" evidence="9">
    <location>
        <begin position="234"/>
        <end position="256"/>
    </location>
</feature>
<keyword evidence="7 9" id="KW-0472">Membrane</keyword>
<dbReference type="PROSITE" id="PS50850">
    <property type="entry name" value="MFS"/>
    <property type="match status" value="1"/>
</dbReference>
<evidence type="ECO:0000256" key="5">
    <source>
        <dbReference type="ARBA" id="ARBA00022692"/>
    </source>
</evidence>
<dbReference type="InterPro" id="IPR011701">
    <property type="entry name" value="MFS"/>
</dbReference>
<evidence type="ECO:0000256" key="2">
    <source>
        <dbReference type="ARBA" id="ARBA00007520"/>
    </source>
</evidence>
<feature type="transmembrane region" description="Helical" evidence="9">
    <location>
        <begin position="262"/>
        <end position="283"/>
    </location>
</feature>
<feature type="transmembrane region" description="Helical" evidence="9">
    <location>
        <begin position="83"/>
        <end position="102"/>
    </location>
</feature>
<dbReference type="Gene3D" id="1.20.1720.10">
    <property type="entry name" value="Multidrug resistance protein D"/>
    <property type="match status" value="1"/>
</dbReference>